<dbReference type="PANTHER" id="PTHR34203">
    <property type="entry name" value="METHYLTRANSFERASE, FKBM FAMILY PROTEIN"/>
    <property type="match status" value="1"/>
</dbReference>
<comment type="caution">
    <text evidence="2">The sequence shown here is derived from an EMBL/GenBank/DDBJ whole genome shotgun (WGS) entry which is preliminary data.</text>
</comment>
<dbReference type="AlphaFoldDB" id="A0A7C0Y524"/>
<dbReference type="Proteomes" id="UP000886289">
    <property type="component" value="Unassembled WGS sequence"/>
</dbReference>
<dbReference type="GO" id="GO:0032259">
    <property type="term" value="P:methylation"/>
    <property type="evidence" value="ECO:0007669"/>
    <property type="project" value="UniProtKB-KW"/>
</dbReference>
<dbReference type="SUPFAM" id="SSF53335">
    <property type="entry name" value="S-adenosyl-L-methionine-dependent methyltransferases"/>
    <property type="match status" value="1"/>
</dbReference>
<keyword evidence="2" id="KW-0808">Transferase</keyword>
<name>A0A7C0Y524_DESA2</name>
<dbReference type="Gene3D" id="3.40.50.150">
    <property type="entry name" value="Vaccinia Virus protein VP39"/>
    <property type="match status" value="1"/>
</dbReference>
<feature type="domain" description="Methyltransferase FkbM" evidence="1">
    <location>
        <begin position="54"/>
        <end position="205"/>
    </location>
</feature>
<keyword evidence="2" id="KW-0489">Methyltransferase</keyword>
<dbReference type="EMBL" id="DRBS01000123">
    <property type="protein sequence ID" value="HDD43849.1"/>
    <property type="molecule type" value="Genomic_DNA"/>
</dbReference>
<protein>
    <submittedName>
        <fullName evidence="2">FkbM family methyltransferase</fullName>
    </submittedName>
</protein>
<gene>
    <name evidence="2" type="ORF">ENG63_03185</name>
</gene>
<dbReference type="PANTHER" id="PTHR34203:SF15">
    <property type="entry name" value="SLL1173 PROTEIN"/>
    <property type="match status" value="1"/>
</dbReference>
<dbReference type="InterPro" id="IPR029063">
    <property type="entry name" value="SAM-dependent_MTases_sf"/>
</dbReference>
<reference evidence="2" key="1">
    <citation type="journal article" date="2020" name="mSystems">
        <title>Genome- and Community-Level Interaction Insights into Carbon Utilization and Element Cycling Functions of Hydrothermarchaeota in Hydrothermal Sediment.</title>
        <authorList>
            <person name="Zhou Z."/>
            <person name="Liu Y."/>
            <person name="Xu W."/>
            <person name="Pan J."/>
            <person name="Luo Z.H."/>
            <person name="Li M."/>
        </authorList>
    </citation>
    <scope>NUCLEOTIDE SEQUENCE [LARGE SCALE GENOMIC DNA]</scope>
    <source>
        <strain evidence="2">HyVt-233</strain>
    </source>
</reference>
<evidence type="ECO:0000259" key="1">
    <source>
        <dbReference type="Pfam" id="PF05050"/>
    </source>
</evidence>
<dbReference type="InterPro" id="IPR006342">
    <property type="entry name" value="FkbM_mtfrase"/>
</dbReference>
<organism evidence="2">
    <name type="scientific">Desulfofervidus auxilii</name>
    <dbReference type="NCBI Taxonomy" id="1621989"/>
    <lineage>
        <taxon>Bacteria</taxon>
        <taxon>Pseudomonadati</taxon>
        <taxon>Thermodesulfobacteriota</taxon>
        <taxon>Candidatus Desulfofervidia</taxon>
        <taxon>Candidatus Desulfofervidales</taxon>
        <taxon>Candidatus Desulfofervidaceae</taxon>
        <taxon>Candidatus Desulfofervidus</taxon>
    </lineage>
</organism>
<dbReference type="NCBIfam" id="TIGR01444">
    <property type="entry name" value="fkbM_fam"/>
    <property type="match status" value="1"/>
</dbReference>
<dbReference type="InterPro" id="IPR052514">
    <property type="entry name" value="SAM-dependent_MTase"/>
</dbReference>
<dbReference type="GO" id="GO:0008168">
    <property type="term" value="F:methyltransferase activity"/>
    <property type="evidence" value="ECO:0007669"/>
    <property type="project" value="UniProtKB-KW"/>
</dbReference>
<sequence>MFLLKDEKSKKIFIVFLETYITKKFIKFPSDLPEDQYFPKDVPIVYKNYSHFIDVGAWIGDTLIELFRRYGEVDQVIAFEPDIKNFEKLTNLLTSLKVAKETIILPLGIGKETNIFYYSPAGPETFLSENISINYKQTNKQTNKQILPAISVALDDILLNTKVSFIKMDIEGMEKEAIEGAKKIIQTQRPVLAICVYHKFEHLYEIPVLLEKFCPNAYDFYLRTYRYFGMETVLYVVPKRV</sequence>
<dbReference type="Pfam" id="PF05050">
    <property type="entry name" value="Methyltransf_21"/>
    <property type="match status" value="1"/>
</dbReference>
<accession>A0A7C0Y524</accession>
<proteinExistence type="predicted"/>
<evidence type="ECO:0000313" key="2">
    <source>
        <dbReference type="EMBL" id="HDD43849.1"/>
    </source>
</evidence>